<reference evidence="6 7" key="1">
    <citation type="submission" date="2022-05" db="EMBL/GenBank/DDBJ databases">
        <authorList>
            <consortium name="Genoscope - CEA"/>
            <person name="William W."/>
        </authorList>
    </citation>
    <scope>NUCLEOTIDE SEQUENCE [LARGE SCALE GENOMIC DNA]</scope>
</reference>
<dbReference type="InterPro" id="IPR059093">
    <property type="entry name" value="HA_Alsin"/>
</dbReference>
<dbReference type="Pfam" id="PF00415">
    <property type="entry name" value="RCC1"/>
    <property type="match status" value="5"/>
</dbReference>
<dbReference type="InterPro" id="IPR003409">
    <property type="entry name" value="MORN"/>
</dbReference>
<accession>A0ABN8N3W1</accession>
<evidence type="ECO:0000256" key="4">
    <source>
        <dbReference type="SAM" id="MobiDB-lite"/>
    </source>
</evidence>
<name>A0ABN8N3W1_9CNID</name>
<feature type="repeat" description="RCC1" evidence="3">
    <location>
        <begin position="57"/>
        <end position="108"/>
    </location>
</feature>
<feature type="region of interest" description="Disordered" evidence="4">
    <location>
        <begin position="248"/>
        <end position="313"/>
    </location>
</feature>
<feature type="repeat" description="RCC1" evidence="3">
    <location>
        <begin position="183"/>
        <end position="233"/>
    </location>
</feature>
<dbReference type="InterPro" id="IPR011993">
    <property type="entry name" value="PH-like_dom_sf"/>
</dbReference>
<feature type="repeat" description="RCC1" evidence="3">
    <location>
        <begin position="109"/>
        <end position="182"/>
    </location>
</feature>
<dbReference type="SUPFAM" id="SSF50985">
    <property type="entry name" value="RCC1/BLIP-II"/>
    <property type="match status" value="2"/>
</dbReference>
<dbReference type="SUPFAM" id="SSF82185">
    <property type="entry name" value="Histone H3 K4-specific methyltransferase SET7/9 N-terminal domain"/>
    <property type="match status" value="2"/>
</dbReference>
<feature type="compositionally biased region" description="Polar residues" evidence="4">
    <location>
        <begin position="446"/>
        <end position="461"/>
    </location>
</feature>
<dbReference type="SUPFAM" id="SSF109993">
    <property type="entry name" value="VPS9 domain"/>
    <property type="match status" value="1"/>
</dbReference>
<feature type="repeat" description="RCC1" evidence="3">
    <location>
        <begin position="615"/>
        <end position="665"/>
    </location>
</feature>
<organism evidence="6 7">
    <name type="scientific">Porites evermanni</name>
    <dbReference type="NCBI Taxonomy" id="104178"/>
    <lineage>
        <taxon>Eukaryota</taxon>
        <taxon>Metazoa</taxon>
        <taxon>Cnidaria</taxon>
        <taxon>Anthozoa</taxon>
        <taxon>Hexacorallia</taxon>
        <taxon>Scleractinia</taxon>
        <taxon>Fungiina</taxon>
        <taxon>Poritidae</taxon>
        <taxon>Porites</taxon>
    </lineage>
</organism>
<dbReference type="EMBL" id="CALNXI010000725">
    <property type="protein sequence ID" value="CAH3040910.1"/>
    <property type="molecule type" value="Genomic_DNA"/>
</dbReference>
<dbReference type="PRINTS" id="PR00633">
    <property type="entry name" value="RCCNDNSATION"/>
</dbReference>
<keyword evidence="7" id="KW-1185">Reference proteome</keyword>
<dbReference type="InterPro" id="IPR003123">
    <property type="entry name" value="VPS9"/>
</dbReference>
<feature type="repeat" description="RCC1" evidence="3">
    <location>
        <begin position="563"/>
        <end position="614"/>
    </location>
</feature>
<evidence type="ECO:0000259" key="5">
    <source>
        <dbReference type="PROSITE" id="PS51205"/>
    </source>
</evidence>
<dbReference type="Gene3D" id="2.130.10.30">
    <property type="entry name" value="Regulator of chromosome condensation 1/beta-lactamase-inhibitor protein II"/>
    <property type="match status" value="2"/>
</dbReference>
<dbReference type="SUPFAM" id="SSF50729">
    <property type="entry name" value="PH domain-like"/>
    <property type="match status" value="1"/>
</dbReference>
<protein>
    <recommendedName>
        <fullName evidence="5">VPS9 domain-containing protein</fullName>
    </recommendedName>
</protein>
<dbReference type="InterPro" id="IPR000408">
    <property type="entry name" value="Reg_chr_condens"/>
</dbReference>
<dbReference type="InterPro" id="IPR051984">
    <property type="entry name" value="Alsin"/>
</dbReference>
<dbReference type="PROSITE" id="PS51205">
    <property type="entry name" value="VPS9"/>
    <property type="match status" value="1"/>
</dbReference>
<dbReference type="Gene3D" id="2.30.29.30">
    <property type="entry name" value="Pleckstrin-homology domain (PH domain)/Phosphotyrosine-binding domain (PTB)"/>
    <property type="match status" value="1"/>
</dbReference>
<dbReference type="Pfam" id="PF02204">
    <property type="entry name" value="VPS9"/>
    <property type="match status" value="1"/>
</dbReference>
<evidence type="ECO:0000313" key="7">
    <source>
        <dbReference type="Proteomes" id="UP001159427"/>
    </source>
</evidence>
<dbReference type="InterPro" id="IPR057248">
    <property type="entry name" value="Alsin-like_PH"/>
</dbReference>
<evidence type="ECO:0000256" key="2">
    <source>
        <dbReference type="ARBA" id="ARBA00022737"/>
    </source>
</evidence>
<keyword evidence="2" id="KW-0677">Repeat</keyword>
<gene>
    <name evidence="6" type="ORF">PEVE_00040144</name>
</gene>
<evidence type="ECO:0000313" key="6">
    <source>
        <dbReference type="EMBL" id="CAH3040910.1"/>
    </source>
</evidence>
<dbReference type="PANTHER" id="PTHR46089">
    <property type="entry name" value="ALSIN HOMOLOG"/>
    <property type="match status" value="1"/>
</dbReference>
<proteinExistence type="predicted"/>
<keyword evidence="1" id="KW-0344">Guanine-nucleotide releasing factor</keyword>
<dbReference type="Gene3D" id="2.20.110.10">
    <property type="entry name" value="Histone H3 K4-specific methyltransferase SET7/9 N-terminal domain"/>
    <property type="match status" value="3"/>
</dbReference>
<comment type="caution">
    <text evidence="6">The sequence shown here is derived from an EMBL/GenBank/DDBJ whole genome shotgun (WGS) entry which is preliminary data.</text>
</comment>
<evidence type="ECO:0000256" key="1">
    <source>
        <dbReference type="ARBA" id="ARBA00022658"/>
    </source>
</evidence>
<dbReference type="Gene3D" id="1.20.1050.80">
    <property type="entry name" value="VPS9 domain"/>
    <property type="match status" value="1"/>
</dbReference>
<dbReference type="Pfam" id="PF25383">
    <property type="entry name" value="PH_alsin"/>
    <property type="match status" value="1"/>
</dbReference>
<dbReference type="Pfam" id="PF26202">
    <property type="entry name" value="HA_Alsin"/>
    <property type="match status" value="1"/>
</dbReference>
<feature type="domain" description="VPS9" evidence="5">
    <location>
        <begin position="1591"/>
        <end position="1737"/>
    </location>
</feature>
<dbReference type="PANTHER" id="PTHR46089:SF2">
    <property type="entry name" value="ALSIN HOMOLOG"/>
    <property type="match status" value="1"/>
</dbReference>
<dbReference type="SMART" id="SM00698">
    <property type="entry name" value="MORN"/>
    <property type="match status" value="7"/>
</dbReference>
<sequence length="1737" mass="193435">MNAAEEKEKSKDDIAKGISYFWRSTNLEPRIRSVALCDGIAKIALGNHHTLILTFNSQLLSVGDNSFGQLGLGDFKPRREPTVIDYFGDKCVQEISCGGHHSGVVCANNEIYFWGDSSSGQCGVGENKLVHQPCQIFFNRSETVHNIQAETQQDDAPPLPKKRPVIKEIACGESHSLALSSKGEVWSWGTGCQLGHGVKLEQVNFPKQIEFLIGKNVTSIACGAYHSLAIIQGGESFPTFVFSKSEHDLPSTAEPKLKRDRSKKKPRKSSKGSLKKNQTSGKHHEGAVSPQKAKAEQKHEISRSHAEKSSVTRTYLSYEPVSSVSKDEMSSQTVTNDVLKPEIVQSKNDKRTVEPQEFDSLDYVQCSADSNVPCVSDSVKISNNENSSLTICDSHFGDSEETIVDNNKCFHIDADQTKSSEQPLSVELPESNENILYSSVSPLFPSSPTSDQSMLSFISTDSDSEDNRGRELDETSTVSKNSLSFYSALSSRLIRSDVNLSKLTSAVVGSVAGMFITSAPGQIFLHDPPKAVTAKMPCKNCGLLGLCLCDTDGSKFKLVGANTQVWSWGRGGCGQLGLGDTEDRYFPCCVETLNDGGITKLAAGTFHSLAQTACSQVFSWGDNSCGQLGRKKSMALQPKKIRCFSDVLVWDIAAGSHYSLFIGDMAVSKPDIYVCGRQPSAMPNVAATMNSIKESRSMSLPTGASDENIRATAKPQDRPILLSSQSFDDTKERSLQHCRVEIVRLTMFRTVGQLRSIAANTEHCGCLAASDRSGKFEILSELASKERLFYYQLALIWQAVLTPLLQSEVWSVLALQEIGQVLAPIIKSFYDITKCVSSNQKAATQIVSSMKSCHELFKHCWSDAFLQAFERYSASFSNGVAFGVFTAFSNVSSDITTQSKAVLCDILDDSAQDFVSSENAFQYMMQFPLLKMQHYRVIVGKLLSTIQMTEKNTVDCARLQEEAEQWEQFITRDENTQSQAAATQKFWQECPAKISETFKDCRRRLLRSSNIHSLYPSKGTRFSSPLYVLFDDFFVHFQSAKHFQAFPLATVWAEGIDVKQGITNGIKITTPEEILLVCAPSTVDKADWLMTINQAVANVISKTTTYRLGAEALNPQTGSLLPAVAREASYTFEQEGVFCGASYHGMWLNGQPHGHGEMHWSDGRHYTGEFKFGLQHGEGILIYPPNSAVSSGEKYRGYWEDGKMSGYGKMRFCNGDVYKGYWRDDLRWGHGCMKSGSLSSTGATMYIGEWSNDKRSGYGVLDDILKGEKYMGMWESDSRHGPGLLVTLDGIYNQGNFLQNKLMGNGILLCDDNTKYEGEFVGECLLSGKGTLTMPNGDFIEGTFTGQWGEGIRINGTFHKLETTGTTSKSLRTVAADSKYAIPPEKKWVSLFSECRQSLGCHGDRDAEHWIVWKCVSIALTTGRDSKVSRNDFEITQELIKINDDMEQTAKVCDDLQTVQAYLSKAFDLKRHPLGRLVNRLVDVFRASYVGMGTHRRLLPHAVAETKSFVIRVYSIVRLFFPELPNEEYVHLATDTVTGIANHSTEESLTSSMLLHPLLFPRLYPPLFTLYALDNERADSAYWEQIQLLNKRSDWALMTYVGMKRHFWLTREEDIGSRLEEVKLENREPEHYISAVESLQQISTKFSPMEKLGVLKTTFEKINEEVTSFWQGEKKLVSLDDLFPVFQFVVIRARIPHLGSEIHFIDDMVDSHMQIGEQGHMFTTLKASFFQIQNEKG</sequence>
<dbReference type="Proteomes" id="UP001159427">
    <property type="component" value="Unassembled WGS sequence"/>
</dbReference>
<feature type="compositionally biased region" description="Basic and acidic residues" evidence="4">
    <location>
        <begin position="293"/>
        <end position="310"/>
    </location>
</feature>
<dbReference type="PROSITE" id="PS00626">
    <property type="entry name" value="RCC1_2"/>
    <property type="match status" value="2"/>
</dbReference>
<dbReference type="InterPro" id="IPR009091">
    <property type="entry name" value="RCC1/BLIP-II"/>
</dbReference>
<feature type="region of interest" description="Disordered" evidence="4">
    <location>
        <begin position="446"/>
        <end position="475"/>
    </location>
</feature>
<dbReference type="InterPro" id="IPR037191">
    <property type="entry name" value="VPS9_dom_sf"/>
</dbReference>
<feature type="compositionally biased region" description="Basic residues" evidence="4">
    <location>
        <begin position="258"/>
        <end position="274"/>
    </location>
</feature>
<evidence type="ECO:0000256" key="3">
    <source>
        <dbReference type="PROSITE-ProRule" id="PRU00235"/>
    </source>
</evidence>
<dbReference type="PROSITE" id="PS50012">
    <property type="entry name" value="RCC1_3"/>
    <property type="match status" value="5"/>
</dbReference>
<dbReference type="Pfam" id="PF02493">
    <property type="entry name" value="MORN"/>
    <property type="match status" value="7"/>
</dbReference>